<dbReference type="EC" id="1.6.5.3" evidence="15"/>
<dbReference type="GO" id="GO:0051539">
    <property type="term" value="F:4 iron, 4 sulfur cluster binding"/>
    <property type="evidence" value="ECO:0007669"/>
    <property type="project" value="UniProtKB-KW"/>
</dbReference>
<dbReference type="Gene3D" id="3.40.50.740">
    <property type="match status" value="2"/>
</dbReference>
<evidence type="ECO:0000256" key="10">
    <source>
        <dbReference type="ARBA" id="ARBA00023027"/>
    </source>
</evidence>
<keyword evidence="9" id="KW-0411">Iron-sulfur</keyword>
<dbReference type="Gene3D" id="3.40.228.10">
    <property type="entry name" value="Dimethylsulfoxide Reductase, domain 2"/>
    <property type="match status" value="1"/>
</dbReference>
<dbReference type="Pfam" id="PF22151">
    <property type="entry name" value="Fer4_NDSU1"/>
    <property type="match status" value="1"/>
</dbReference>
<dbReference type="InterPro" id="IPR019574">
    <property type="entry name" value="NADH_UbQ_OxRdtase_Gsu_4Fe4S-bd"/>
</dbReference>
<dbReference type="InterPro" id="IPR010228">
    <property type="entry name" value="NADH_UbQ_OxRdtase_Gsu"/>
</dbReference>
<dbReference type="GO" id="GO:0016651">
    <property type="term" value="F:oxidoreductase activity, acting on NAD(P)H"/>
    <property type="evidence" value="ECO:0007669"/>
    <property type="project" value="InterPro"/>
</dbReference>
<dbReference type="InterPro" id="IPR036010">
    <property type="entry name" value="2Fe-2S_ferredoxin-like_sf"/>
</dbReference>
<dbReference type="FunFam" id="3.10.20.740:FF:000001">
    <property type="entry name" value="NADH-quinone oxidoreductase subunit G"/>
    <property type="match status" value="1"/>
</dbReference>
<evidence type="ECO:0000256" key="11">
    <source>
        <dbReference type="ARBA" id="ARBA00034078"/>
    </source>
</evidence>
<evidence type="ECO:0000256" key="6">
    <source>
        <dbReference type="ARBA" id="ARBA00022723"/>
    </source>
</evidence>
<evidence type="ECO:0000259" key="14">
    <source>
        <dbReference type="PROSITE" id="PS51839"/>
    </source>
</evidence>
<dbReference type="SUPFAM" id="SSF54862">
    <property type="entry name" value="4Fe-4S ferredoxins"/>
    <property type="match status" value="1"/>
</dbReference>
<organism evidence="15">
    <name type="scientific">hydrothermal vent metagenome</name>
    <dbReference type="NCBI Taxonomy" id="652676"/>
    <lineage>
        <taxon>unclassified sequences</taxon>
        <taxon>metagenomes</taxon>
        <taxon>ecological metagenomes</taxon>
    </lineage>
</organism>
<evidence type="ECO:0000256" key="4">
    <source>
        <dbReference type="ARBA" id="ARBA00022714"/>
    </source>
</evidence>
<feature type="domain" description="2Fe-2S ferredoxin-type" evidence="12">
    <location>
        <begin position="5"/>
        <end position="83"/>
    </location>
</feature>
<keyword evidence="4" id="KW-0001">2Fe-2S</keyword>
<keyword evidence="3" id="KW-0004">4Fe-4S</keyword>
<dbReference type="AlphaFoldDB" id="A0A3B0Z378"/>
<dbReference type="InterPro" id="IPR009010">
    <property type="entry name" value="Asp_de-COase-like_dom_sf"/>
</dbReference>
<keyword evidence="10" id="KW-0520">NAD</keyword>
<comment type="similarity">
    <text evidence="2">Belongs to the complex I 75 kDa subunit family.</text>
</comment>
<keyword evidence="15" id="KW-0830">Ubiquinone</keyword>
<dbReference type="GO" id="GO:0048038">
    <property type="term" value="F:quinone binding"/>
    <property type="evidence" value="ECO:0007669"/>
    <property type="project" value="UniProtKB-KW"/>
</dbReference>
<feature type="domain" description="4Fe-4S His(Cys)3-ligated-type" evidence="14">
    <location>
        <begin position="83"/>
        <end position="122"/>
    </location>
</feature>
<evidence type="ECO:0000259" key="12">
    <source>
        <dbReference type="PROSITE" id="PS51085"/>
    </source>
</evidence>
<dbReference type="Gene3D" id="3.30.70.20">
    <property type="match status" value="1"/>
</dbReference>
<dbReference type="EMBL" id="UOFL01000252">
    <property type="protein sequence ID" value="VAW82713.1"/>
    <property type="molecule type" value="Genomic_DNA"/>
</dbReference>
<dbReference type="Pfam" id="PF22117">
    <property type="entry name" value="Fer4_Nqo3"/>
    <property type="match status" value="1"/>
</dbReference>
<evidence type="ECO:0000256" key="3">
    <source>
        <dbReference type="ARBA" id="ARBA00022485"/>
    </source>
</evidence>
<dbReference type="GO" id="GO:0008137">
    <property type="term" value="F:NADH dehydrogenase (ubiquinone) activity"/>
    <property type="evidence" value="ECO:0007669"/>
    <property type="project" value="InterPro"/>
</dbReference>
<evidence type="ECO:0000256" key="1">
    <source>
        <dbReference type="ARBA" id="ARBA00001966"/>
    </source>
</evidence>
<keyword evidence="8" id="KW-0408">Iron</keyword>
<keyword evidence="15" id="KW-0560">Oxidoreductase</keyword>
<dbReference type="PANTHER" id="PTHR43105:SF13">
    <property type="entry name" value="NADH-UBIQUINONE OXIDOREDUCTASE 75 KDA SUBUNIT, MITOCHONDRIAL"/>
    <property type="match status" value="1"/>
</dbReference>
<dbReference type="PROSITE" id="PS00641">
    <property type="entry name" value="COMPLEX1_75K_1"/>
    <property type="match status" value="1"/>
</dbReference>
<dbReference type="GO" id="GO:0046872">
    <property type="term" value="F:metal ion binding"/>
    <property type="evidence" value="ECO:0007669"/>
    <property type="project" value="UniProtKB-KW"/>
</dbReference>
<dbReference type="PROSITE" id="PS00643">
    <property type="entry name" value="COMPLEX1_75K_3"/>
    <property type="match status" value="1"/>
</dbReference>
<dbReference type="InterPro" id="IPR050123">
    <property type="entry name" value="Prok_molybdopt-oxidoreductase"/>
</dbReference>
<dbReference type="PANTHER" id="PTHR43105">
    <property type="entry name" value="RESPIRATORY NITRATE REDUCTASE"/>
    <property type="match status" value="1"/>
</dbReference>
<evidence type="ECO:0000259" key="13">
    <source>
        <dbReference type="PROSITE" id="PS51669"/>
    </source>
</evidence>
<dbReference type="SUPFAM" id="SSF50692">
    <property type="entry name" value="ADC-like"/>
    <property type="match status" value="1"/>
</dbReference>
<dbReference type="SMART" id="SM00929">
    <property type="entry name" value="NADH-G_4Fe-4S_3"/>
    <property type="match status" value="1"/>
</dbReference>
<feature type="domain" description="4Fe-4S Mo/W bis-MGD-type" evidence="13">
    <location>
        <begin position="220"/>
        <end position="276"/>
    </location>
</feature>
<dbReference type="PROSITE" id="PS51669">
    <property type="entry name" value="4FE4S_MOW_BIS_MGD"/>
    <property type="match status" value="1"/>
</dbReference>
<dbReference type="PROSITE" id="PS00642">
    <property type="entry name" value="COMPLEX1_75K_2"/>
    <property type="match status" value="1"/>
</dbReference>
<accession>A0A3B0Z378</accession>
<dbReference type="Pfam" id="PF13510">
    <property type="entry name" value="Fer2_4"/>
    <property type="match status" value="1"/>
</dbReference>
<dbReference type="InterPro" id="IPR006656">
    <property type="entry name" value="Mopterin_OxRdtase"/>
</dbReference>
<comment type="cofactor">
    <cofactor evidence="1">
        <name>[4Fe-4S] cluster</name>
        <dbReference type="ChEBI" id="CHEBI:49883"/>
    </cofactor>
</comment>
<evidence type="ECO:0000313" key="15">
    <source>
        <dbReference type="EMBL" id="VAW82713.1"/>
    </source>
</evidence>
<name>A0A3B0Z378_9ZZZZ</name>
<gene>
    <name evidence="15" type="ORF">MNBD_GAMMA12-2150</name>
</gene>
<dbReference type="Pfam" id="PF00384">
    <property type="entry name" value="Molybdopterin"/>
    <property type="match status" value="1"/>
</dbReference>
<dbReference type="InterPro" id="IPR006963">
    <property type="entry name" value="Mopterin_OxRdtase_4Fe-4S_dom"/>
</dbReference>
<dbReference type="InterPro" id="IPR000283">
    <property type="entry name" value="NADH_UbQ_OxRdtase_75kDa_su_CS"/>
</dbReference>
<dbReference type="PROSITE" id="PS51839">
    <property type="entry name" value="4FE4S_HC3"/>
    <property type="match status" value="1"/>
</dbReference>
<dbReference type="NCBIfam" id="TIGR01973">
    <property type="entry name" value="NuoG"/>
    <property type="match status" value="1"/>
</dbReference>
<evidence type="ECO:0000256" key="9">
    <source>
        <dbReference type="ARBA" id="ARBA00023014"/>
    </source>
</evidence>
<dbReference type="SUPFAM" id="SSF54292">
    <property type="entry name" value="2Fe-2S ferredoxin-like"/>
    <property type="match status" value="1"/>
</dbReference>
<dbReference type="FunFam" id="3.30.70.20:FF:000002">
    <property type="entry name" value="NADH-ubiquinone oxidoreductase 75 kDa subunit"/>
    <property type="match status" value="1"/>
</dbReference>
<dbReference type="CDD" id="cd00207">
    <property type="entry name" value="fer2"/>
    <property type="match status" value="1"/>
</dbReference>
<sequence length="794" mass="87247">MSDSSTITIEINGQKLQAEPGTMLIDVADNNGIIIPRFCYHKKLSIAANCRMCLVDVEKAPKPLPACATPVMDGMIVHTQSPRAISAQKSTMEFLLINHPLDCPICDQGGECELQDVAMGYGGDTSYYTEGKRVVNDKDIGSLIATEMTRCIHCTRCVRFGTEIAGMRELGATGRGENMRIGTYIEKAVSSELSGNVIDICPVGALTAKPSRYIARAWEMLQSSSISPHDCVGSNMSVHTFRGKPVRVVPQDNEAINECWISDRDRFSYKGLESKERLQSPMIKVDGQWRETDWQTALEKTFAALQDTIRNYGPDQIGMLISPNSTLEEMYLFKKLAKELKCRNIDHRLRQTDFSHQEQAPLYPSLGMSIEEIGQSDSILLIGSDVRREQPIIAHRIRQAVRNGSLALCTINCRDYDLNIPVTASISANYRDMVISLAGVAKGISGLDQSSLPHAARAVMGESIPTADQKAISKQLESGQTTRIIIGNQAINSPYYSLLEIFAREIANASNSQFGYLTEGANASGGWITGIVSHRDIAGETEAEIGLNAHTMLEQARNLYVLHNIEPELDCADPQMALSAMNNADFVVAMTPFVTTSMQSYADVLLPVAPFSETSGSYINIEGKIQSFSGVGVEHEARPAWKVLRVLGNYFDIEGFDFNSSTEVLAEVTEIIGNFDCDNKAQITEAVTLADRENIVYRSSEVNMYRSDNLVRRSEPLQNTKDARDDAIRINSQLAEKLGLKKANRVLVTQNGNTAGMMLVIDDSVSNDTAWMPSATNVSTKLGPMFGVIQLEAD</sequence>
<evidence type="ECO:0000256" key="8">
    <source>
        <dbReference type="ARBA" id="ARBA00023004"/>
    </source>
</evidence>
<dbReference type="Gene3D" id="3.10.20.740">
    <property type="match status" value="1"/>
</dbReference>
<dbReference type="GO" id="GO:0016020">
    <property type="term" value="C:membrane"/>
    <property type="evidence" value="ECO:0007669"/>
    <property type="project" value="InterPro"/>
</dbReference>
<reference evidence="15" key="1">
    <citation type="submission" date="2018-06" db="EMBL/GenBank/DDBJ databases">
        <authorList>
            <person name="Zhirakovskaya E."/>
        </authorList>
    </citation>
    <scope>NUCLEOTIDE SEQUENCE</scope>
</reference>
<keyword evidence="7" id="KW-1278">Translocase</keyword>
<proteinExistence type="inferred from homology"/>
<protein>
    <submittedName>
        <fullName evidence="15">NADH-ubiquinone oxidoreductase chain G</fullName>
        <ecNumber evidence="15">1.6.5.3</ecNumber>
    </submittedName>
</protein>
<dbReference type="InterPro" id="IPR054351">
    <property type="entry name" value="NADH_UbQ_OxRdtase_ferredoxin"/>
</dbReference>
<evidence type="ECO:0000256" key="5">
    <source>
        <dbReference type="ARBA" id="ARBA00022719"/>
    </source>
</evidence>
<dbReference type="PROSITE" id="PS51085">
    <property type="entry name" value="2FE2S_FER_2"/>
    <property type="match status" value="1"/>
</dbReference>
<comment type="cofactor">
    <cofactor evidence="11">
        <name>[2Fe-2S] cluster</name>
        <dbReference type="ChEBI" id="CHEBI:190135"/>
    </cofactor>
</comment>
<dbReference type="SUPFAM" id="SSF53706">
    <property type="entry name" value="Formate dehydrogenase/DMSO reductase, domains 1-3"/>
    <property type="match status" value="1"/>
</dbReference>
<keyword evidence="5" id="KW-0874">Quinone</keyword>
<dbReference type="Pfam" id="PF10588">
    <property type="entry name" value="NADH-G_4Fe-4S_3"/>
    <property type="match status" value="1"/>
</dbReference>
<keyword evidence="6" id="KW-0479">Metal-binding</keyword>
<evidence type="ECO:0000256" key="2">
    <source>
        <dbReference type="ARBA" id="ARBA00005404"/>
    </source>
</evidence>
<dbReference type="InterPro" id="IPR001041">
    <property type="entry name" value="2Fe-2S_ferredoxin-type"/>
</dbReference>
<dbReference type="GO" id="GO:0051537">
    <property type="term" value="F:2 iron, 2 sulfur cluster binding"/>
    <property type="evidence" value="ECO:0007669"/>
    <property type="project" value="UniProtKB-KW"/>
</dbReference>
<evidence type="ECO:0000256" key="7">
    <source>
        <dbReference type="ARBA" id="ARBA00022967"/>
    </source>
</evidence>
<dbReference type="GO" id="GO:0042773">
    <property type="term" value="P:ATP synthesis coupled electron transport"/>
    <property type="evidence" value="ECO:0007669"/>
    <property type="project" value="InterPro"/>
</dbReference>